<dbReference type="PANTHER" id="PTHR13939:SF0">
    <property type="entry name" value="NMN AMIDOHYDROLASE-LIKE PROTEIN YFAY"/>
    <property type="match status" value="1"/>
</dbReference>
<dbReference type="AlphaFoldDB" id="M0M453"/>
<dbReference type="InterPro" id="IPR050101">
    <property type="entry name" value="CinA"/>
</dbReference>
<dbReference type="Pfam" id="PF00994">
    <property type="entry name" value="MoCF_biosynth"/>
    <property type="match status" value="1"/>
</dbReference>
<dbReference type="SUPFAM" id="SSF53218">
    <property type="entry name" value="Molybdenum cofactor biosynthesis proteins"/>
    <property type="match status" value="1"/>
</dbReference>
<name>M0M453_9EURY</name>
<proteinExistence type="predicted"/>
<reference evidence="2 3" key="1">
    <citation type="journal article" date="2014" name="PLoS Genet.">
        <title>Phylogenetically driven sequencing of extremely halophilic archaea reveals strategies for static and dynamic osmo-response.</title>
        <authorList>
            <person name="Becker E.A."/>
            <person name="Seitzer P.M."/>
            <person name="Tritt A."/>
            <person name="Larsen D."/>
            <person name="Krusor M."/>
            <person name="Yao A.I."/>
            <person name="Wu D."/>
            <person name="Madern D."/>
            <person name="Eisen J.A."/>
            <person name="Darling A.E."/>
            <person name="Facciotti M.T."/>
        </authorList>
    </citation>
    <scope>NUCLEOTIDE SEQUENCE [LARGE SCALE GENOMIC DNA]</scope>
    <source>
        <strain evidence="2 3">100A6</strain>
    </source>
</reference>
<dbReference type="OrthoDB" id="372037at2157"/>
<dbReference type="eggNOG" id="arCOG00215">
    <property type="taxonomic scope" value="Archaea"/>
</dbReference>
<dbReference type="Proteomes" id="UP000011566">
    <property type="component" value="Unassembled WGS sequence"/>
</dbReference>
<dbReference type="NCBIfam" id="TIGR00177">
    <property type="entry name" value="molyb_syn"/>
    <property type="match status" value="1"/>
</dbReference>
<feature type="domain" description="MoaB/Mog" evidence="1">
    <location>
        <begin position="4"/>
        <end position="163"/>
    </location>
</feature>
<dbReference type="EMBL" id="AOMB01000010">
    <property type="protein sequence ID" value="EMA40572.1"/>
    <property type="molecule type" value="Genomic_DNA"/>
</dbReference>
<comment type="caution">
    <text evidence="2">The sequence shown here is derived from an EMBL/GenBank/DDBJ whole genome shotgun (WGS) entry which is preliminary data.</text>
</comment>
<dbReference type="SMART" id="SM00852">
    <property type="entry name" value="MoCF_biosynth"/>
    <property type="match status" value="1"/>
</dbReference>
<dbReference type="PANTHER" id="PTHR13939">
    <property type="entry name" value="NICOTINAMIDE-NUCLEOTIDE AMIDOHYDROLASE PNCC"/>
    <property type="match status" value="1"/>
</dbReference>
<evidence type="ECO:0000259" key="1">
    <source>
        <dbReference type="SMART" id="SM00852"/>
    </source>
</evidence>
<dbReference type="InterPro" id="IPR036425">
    <property type="entry name" value="MoaB/Mog-like_dom_sf"/>
</dbReference>
<dbReference type="RefSeq" id="WP_007691014.1">
    <property type="nucleotide sequence ID" value="NZ_AJRK01000024.1"/>
</dbReference>
<protein>
    <submittedName>
        <fullName evidence="2">CinA N-terminal domain-containing protein</fullName>
    </submittedName>
</protein>
<keyword evidence="3" id="KW-1185">Reference proteome</keyword>
<evidence type="ECO:0000313" key="2">
    <source>
        <dbReference type="EMBL" id="EMA40572.1"/>
    </source>
</evidence>
<dbReference type="InterPro" id="IPR001453">
    <property type="entry name" value="MoaB/Mog_dom"/>
</dbReference>
<gene>
    <name evidence="2" type="ORF">C447_03601</name>
</gene>
<dbReference type="CDD" id="cd00885">
    <property type="entry name" value="cinA"/>
    <property type="match status" value="1"/>
</dbReference>
<evidence type="ECO:0000313" key="3">
    <source>
        <dbReference type="Proteomes" id="UP000011566"/>
    </source>
</evidence>
<dbReference type="PATRIC" id="fig|1132509.6.peg.841"/>
<sequence length="230" mass="24831">MRVALLSVGDELLAGDTVNTNAAWLGEHLTARGVAVVRSVVVPDDIDTIAETIRDLHERADAVLITGGLGPTHDDLTMDAVAAAFDRDLETNDEAVDWLEEHGGYHSDDLAEGTAALPTGARVLHNEAGVAPGCVVESTYVFPGVPDEMHAMFEGVAEEFSGTIQSVEFVHVDEPESALLDRFEELRDRFDVTLGSYPGDHVRVKIQSPNEETAKSAADWLADRVDLVEE</sequence>
<organism evidence="2 3">
    <name type="scientific">Halococcus hamelinensis 100A6</name>
    <dbReference type="NCBI Taxonomy" id="1132509"/>
    <lineage>
        <taxon>Archaea</taxon>
        <taxon>Methanobacteriati</taxon>
        <taxon>Methanobacteriota</taxon>
        <taxon>Stenosarchaea group</taxon>
        <taxon>Halobacteria</taxon>
        <taxon>Halobacteriales</taxon>
        <taxon>Halococcaceae</taxon>
        <taxon>Halococcus</taxon>
    </lineage>
</organism>
<dbReference type="Gene3D" id="3.40.980.10">
    <property type="entry name" value="MoaB/Mog-like domain"/>
    <property type="match status" value="1"/>
</dbReference>
<accession>M0M453</accession>